<protein>
    <submittedName>
        <fullName evidence="1">Uncharacterized protein</fullName>
    </submittedName>
</protein>
<evidence type="ECO:0000313" key="2">
    <source>
        <dbReference type="Proteomes" id="UP001139981"/>
    </source>
</evidence>
<organism evidence="1 2">
    <name type="scientific">Coemansia aciculifera</name>
    <dbReference type="NCBI Taxonomy" id="417176"/>
    <lineage>
        <taxon>Eukaryota</taxon>
        <taxon>Fungi</taxon>
        <taxon>Fungi incertae sedis</taxon>
        <taxon>Zoopagomycota</taxon>
        <taxon>Kickxellomycotina</taxon>
        <taxon>Kickxellomycetes</taxon>
        <taxon>Kickxellales</taxon>
        <taxon>Kickxellaceae</taxon>
        <taxon>Coemansia</taxon>
    </lineage>
</organism>
<name>A0ACC1M064_9FUNG</name>
<proteinExistence type="predicted"/>
<keyword evidence="2" id="KW-1185">Reference proteome</keyword>
<reference evidence="1" key="1">
    <citation type="submission" date="2022-07" db="EMBL/GenBank/DDBJ databases">
        <title>Phylogenomic reconstructions and comparative analyses of Kickxellomycotina fungi.</title>
        <authorList>
            <person name="Reynolds N.K."/>
            <person name="Stajich J.E."/>
            <person name="Barry K."/>
            <person name="Grigoriev I.V."/>
            <person name="Crous P."/>
            <person name="Smith M.E."/>
        </authorList>
    </citation>
    <scope>NUCLEOTIDE SEQUENCE</scope>
    <source>
        <strain evidence="1">CBS 190363</strain>
    </source>
</reference>
<evidence type="ECO:0000313" key="1">
    <source>
        <dbReference type="EMBL" id="KAJ2890299.1"/>
    </source>
</evidence>
<sequence length="580" mass="62433">MRQSFIKTLDRCLNLWMSSWIPDAFLHAAMAIPVYGTRNYVERTMADSPMSQFGISTLSDPVSSLLLARFAVDFELTLTQSIYQLCEHSISILPDETNGQSSRRMGGGLNSTLSSADASMSNLLSTSSRINDPPTFGSGPGSGGEHPMSSDRVYSITASLAARNDSMASATSRRGTFVTGAQRSGNVLNPRRAEHAAKWHGVAEQLVKHFVMTVGQDISSDYLNLHPYDSSVRLAAPLDPMTDDAAATAMHNRRISAYSATTTSSVEHMSAVVTSVSDVWLSICSWMKQVEDDTNALFYDPVYSATIKTLEAYQTSHNSEHAPDSSTAHYQSPQSSYSRQQQLTAIGGFTGANALRLGVATASSGSDNAPPPSSSAPAQHSRYNPLMHAHILSNIDRLFAERVDIFPARVTSLVSGQILFHLAVQIIKAAIEALRLNPRGVLLRTAVEFQQVVVDSAFVRSWMLRYAGVSPNLKCPSAAPVFGQQQEQGTNAFAAGGGGNEQRRRSAMAPSTSNGNLAGASAAASSSAINERNAQVIQNLIDDWIGSAKAFATEQVLPDSKLVDRVVRHAWTSVLHCSTN</sequence>
<accession>A0ACC1M064</accession>
<dbReference type="EMBL" id="JANBVB010001413">
    <property type="protein sequence ID" value="KAJ2890299.1"/>
    <property type="molecule type" value="Genomic_DNA"/>
</dbReference>
<gene>
    <name evidence="1" type="ORF">IWW38_004211</name>
</gene>
<dbReference type="Proteomes" id="UP001139981">
    <property type="component" value="Unassembled WGS sequence"/>
</dbReference>
<comment type="caution">
    <text evidence="1">The sequence shown here is derived from an EMBL/GenBank/DDBJ whole genome shotgun (WGS) entry which is preliminary data.</text>
</comment>